<dbReference type="InterPro" id="IPR020904">
    <property type="entry name" value="Sc_DH/Rdtase_CS"/>
</dbReference>
<dbReference type="EMBL" id="JAJOMB010000004">
    <property type="protein sequence ID" value="MCD5311057.1"/>
    <property type="molecule type" value="Genomic_DNA"/>
</dbReference>
<dbReference type="PIRSF" id="PIRSF000126">
    <property type="entry name" value="11-beta-HSD1"/>
    <property type="match status" value="1"/>
</dbReference>
<dbReference type="GO" id="GO:0016020">
    <property type="term" value="C:membrane"/>
    <property type="evidence" value="ECO:0007669"/>
    <property type="project" value="TreeGrafter"/>
</dbReference>
<evidence type="ECO:0000256" key="3">
    <source>
        <dbReference type="RuleBase" id="RU000363"/>
    </source>
</evidence>
<proteinExistence type="inferred from homology"/>
<dbReference type="PANTHER" id="PTHR44196:SF2">
    <property type="entry name" value="SHORT-CHAIN DEHYDROGENASE-RELATED"/>
    <property type="match status" value="1"/>
</dbReference>
<name>A0A9X1N9J3_9ACTN</name>
<organism evidence="4 5">
    <name type="scientific">Kineosporia babensis</name>
    <dbReference type="NCBI Taxonomy" id="499548"/>
    <lineage>
        <taxon>Bacteria</taxon>
        <taxon>Bacillati</taxon>
        <taxon>Actinomycetota</taxon>
        <taxon>Actinomycetes</taxon>
        <taxon>Kineosporiales</taxon>
        <taxon>Kineosporiaceae</taxon>
        <taxon>Kineosporia</taxon>
    </lineage>
</organism>
<dbReference type="PROSITE" id="PS00061">
    <property type="entry name" value="ADH_SHORT"/>
    <property type="match status" value="1"/>
</dbReference>
<protein>
    <submittedName>
        <fullName evidence="4">SDR family oxidoreductase</fullName>
    </submittedName>
</protein>
<comment type="similarity">
    <text evidence="1 3">Belongs to the short-chain dehydrogenases/reductases (SDR) family.</text>
</comment>
<keyword evidence="5" id="KW-1185">Reference proteome</keyword>
<dbReference type="PRINTS" id="PR00080">
    <property type="entry name" value="SDRFAMILY"/>
</dbReference>
<evidence type="ECO:0000313" key="5">
    <source>
        <dbReference type="Proteomes" id="UP001138997"/>
    </source>
</evidence>
<dbReference type="InterPro" id="IPR002347">
    <property type="entry name" value="SDR_fam"/>
</dbReference>
<dbReference type="Gene3D" id="3.40.50.720">
    <property type="entry name" value="NAD(P)-binding Rossmann-like Domain"/>
    <property type="match status" value="1"/>
</dbReference>
<dbReference type="AlphaFoldDB" id="A0A9X1N9J3"/>
<dbReference type="Proteomes" id="UP001138997">
    <property type="component" value="Unassembled WGS sequence"/>
</dbReference>
<reference evidence="4" key="1">
    <citation type="submission" date="2021-11" db="EMBL/GenBank/DDBJ databases">
        <title>Streptomyces corallinus and Kineosporia corallina sp. nov., two new coral-derived marine actinobacteria.</title>
        <authorList>
            <person name="Buangrab K."/>
            <person name="Sutthacheep M."/>
            <person name="Yeemin T."/>
            <person name="Harunari E."/>
            <person name="Igarashi Y."/>
            <person name="Sripreechasak P."/>
            <person name="Kanchanasin P."/>
            <person name="Tanasupawat S."/>
            <person name="Phongsopitanun W."/>
        </authorList>
    </citation>
    <scope>NUCLEOTIDE SEQUENCE</scope>
    <source>
        <strain evidence="4">JCM 31032</strain>
    </source>
</reference>
<dbReference type="Pfam" id="PF00106">
    <property type="entry name" value="adh_short"/>
    <property type="match status" value="1"/>
</dbReference>
<evidence type="ECO:0000256" key="1">
    <source>
        <dbReference type="ARBA" id="ARBA00006484"/>
    </source>
</evidence>
<dbReference type="SUPFAM" id="SSF51735">
    <property type="entry name" value="NAD(P)-binding Rossmann-fold domains"/>
    <property type="match status" value="1"/>
</dbReference>
<dbReference type="GO" id="GO:0016491">
    <property type="term" value="F:oxidoreductase activity"/>
    <property type="evidence" value="ECO:0007669"/>
    <property type="project" value="UniProtKB-KW"/>
</dbReference>
<gene>
    <name evidence="4" type="ORF">LR394_09130</name>
</gene>
<keyword evidence="2" id="KW-0560">Oxidoreductase</keyword>
<dbReference type="RefSeq" id="WP_231440236.1">
    <property type="nucleotide sequence ID" value="NZ_JAJOMB010000004.1"/>
</dbReference>
<comment type="caution">
    <text evidence="4">The sequence shown here is derived from an EMBL/GenBank/DDBJ whole genome shotgun (WGS) entry which is preliminary data.</text>
</comment>
<dbReference type="PANTHER" id="PTHR44196">
    <property type="entry name" value="DEHYDROGENASE/REDUCTASE SDR FAMILY MEMBER 7B"/>
    <property type="match status" value="1"/>
</dbReference>
<sequence length="271" mass="28764">MPKHTVFSGKTVLITGASKGVGEQFAHNLAAQGANLVLVARSARALEDLAARLGAPGRGQFHVVPADLADPQAPQAIASELLQRGVEIDLLINNAGMGAVGPFLTRPLKPTLQSVDLNVTALLGMIHEFGPRMLERGQGGIINVGSMAGFQPLPYQASYSGTKAFVLTFTEALAEELRGSGIRVMAAHPGPVQTGFFDSTDAAINSKAVSPEDIAARILRDYARGRQASYPGRPSDRLNPFLTRIFPRTVIARLAGDFNRQAGYEHVTDVA</sequence>
<accession>A0A9X1N9J3</accession>
<evidence type="ECO:0000313" key="4">
    <source>
        <dbReference type="EMBL" id="MCD5311057.1"/>
    </source>
</evidence>
<dbReference type="InterPro" id="IPR036291">
    <property type="entry name" value="NAD(P)-bd_dom_sf"/>
</dbReference>
<evidence type="ECO:0000256" key="2">
    <source>
        <dbReference type="ARBA" id="ARBA00023002"/>
    </source>
</evidence>
<dbReference type="PRINTS" id="PR00081">
    <property type="entry name" value="GDHRDH"/>
</dbReference>